<dbReference type="GeneID" id="24436904"/>
<sequence length="363" mass="43766">MLIINQISINCNSIFFEKQQKRIFKLFTLIVFRTPYQSVKNKYLIYLFYYYQSFIIFNFHFIYNIYYLFLFDIFLYIIYTANIFFFLYLFFCQFNSVFYFQLLLLLINFLLFLHFFLLTNQLALYFFFNIQKGEIKLITKVHQIQVLDQKSALISKIWHFDFRKNSLFVQDCDIFEYKSESKTKKLTLLINLFFIFLFFIQQYFFYFFLCSFINLTHFFIFNYCFYYQLIYYYLIFFLQYLISDNKIGDSGASSLGSNLEKCTNVSSLTLQLSNCGIRDQCVSYLCSGLGQCTNLSNLKLDLRQKQFIFSIKLVTQSVSSFGSDLRKCTNLSSMTLSKDFNLRQQFKIKCLKLKRLVVIKILK</sequence>
<proteinExistence type="predicted"/>
<evidence type="ECO:0000256" key="1">
    <source>
        <dbReference type="SAM" id="Phobius"/>
    </source>
</evidence>
<name>W7XKF8_TETTS</name>
<gene>
    <name evidence="2" type="ORF">TTHERM_000035029</name>
</gene>
<protein>
    <submittedName>
        <fullName evidence="2">Transmembrane protein, putative</fullName>
    </submittedName>
</protein>
<reference evidence="3" key="1">
    <citation type="journal article" date="2006" name="PLoS Biol.">
        <title>Macronuclear genome sequence of the ciliate Tetrahymena thermophila, a model eukaryote.</title>
        <authorList>
            <person name="Eisen J.A."/>
            <person name="Coyne R.S."/>
            <person name="Wu M."/>
            <person name="Wu D."/>
            <person name="Thiagarajan M."/>
            <person name="Wortman J.R."/>
            <person name="Badger J.H."/>
            <person name="Ren Q."/>
            <person name="Amedeo P."/>
            <person name="Jones K.M."/>
            <person name="Tallon L.J."/>
            <person name="Delcher A.L."/>
            <person name="Salzberg S.L."/>
            <person name="Silva J.C."/>
            <person name="Haas B.J."/>
            <person name="Majoros W.H."/>
            <person name="Farzad M."/>
            <person name="Carlton J.M."/>
            <person name="Smith R.K. Jr."/>
            <person name="Garg J."/>
            <person name="Pearlman R.E."/>
            <person name="Karrer K.M."/>
            <person name="Sun L."/>
            <person name="Manning G."/>
            <person name="Elde N.C."/>
            <person name="Turkewitz A.P."/>
            <person name="Asai D.J."/>
            <person name="Wilkes D.E."/>
            <person name="Wang Y."/>
            <person name="Cai H."/>
            <person name="Collins K."/>
            <person name="Stewart B.A."/>
            <person name="Lee S.R."/>
            <person name="Wilamowska K."/>
            <person name="Weinberg Z."/>
            <person name="Ruzzo W.L."/>
            <person name="Wloga D."/>
            <person name="Gaertig J."/>
            <person name="Frankel J."/>
            <person name="Tsao C.-C."/>
            <person name="Gorovsky M.A."/>
            <person name="Keeling P.J."/>
            <person name="Waller R.F."/>
            <person name="Patron N.J."/>
            <person name="Cherry J.M."/>
            <person name="Stover N.A."/>
            <person name="Krieger C.J."/>
            <person name="del Toro C."/>
            <person name="Ryder H.F."/>
            <person name="Williamson S.C."/>
            <person name="Barbeau R.A."/>
            <person name="Hamilton E.P."/>
            <person name="Orias E."/>
        </authorList>
    </citation>
    <scope>NUCLEOTIDE SEQUENCE [LARGE SCALE GENOMIC DNA]</scope>
    <source>
        <strain evidence="3">SB210</strain>
    </source>
</reference>
<keyword evidence="3" id="KW-1185">Reference proteome</keyword>
<dbReference type="KEGG" id="tet:TTHERM_000035029"/>
<dbReference type="Gene3D" id="3.80.10.10">
    <property type="entry name" value="Ribonuclease Inhibitor"/>
    <property type="match status" value="1"/>
</dbReference>
<feature type="transmembrane region" description="Helical" evidence="1">
    <location>
        <begin position="43"/>
        <end position="66"/>
    </location>
</feature>
<dbReference type="InParanoid" id="W7XKF8"/>
<dbReference type="SUPFAM" id="SSF52047">
    <property type="entry name" value="RNI-like"/>
    <property type="match status" value="2"/>
</dbReference>
<feature type="transmembrane region" description="Helical" evidence="1">
    <location>
        <begin position="73"/>
        <end position="91"/>
    </location>
</feature>
<keyword evidence="1 2" id="KW-0812">Transmembrane</keyword>
<feature type="transmembrane region" description="Helical" evidence="1">
    <location>
        <begin position="97"/>
        <end position="128"/>
    </location>
</feature>
<feature type="transmembrane region" description="Helical" evidence="1">
    <location>
        <begin position="188"/>
        <end position="208"/>
    </location>
</feature>
<evidence type="ECO:0000313" key="3">
    <source>
        <dbReference type="Proteomes" id="UP000009168"/>
    </source>
</evidence>
<organism evidence="2 3">
    <name type="scientific">Tetrahymena thermophila (strain SB210)</name>
    <dbReference type="NCBI Taxonomy" id="312017"/>
    <lineage>
        <taxon>Eukaryota</taxon>
        <taxon>Sar</taxon>
        <taxon>Alveolata</taxon>
        <taxon>Ciliophora</taxon>
        <taxon>Intramacronucleata</taxon>
        <taxon>Oligohymenophorea</taxon>
        <taxon>Hymenostomatida</taxon>
        <taxon>Tetrahymenina</taxon>
        <taxon>Tetrahymenidae</taxon>
        <taxon>Tetrahymena</taxon>
    </lineage>
</organism>
<feature type="transmembrane region" description="Helical" evidence="1">
    <location>
        <begin position="220"/>
        <end position="242"/>
    </location>
</feature>
<dbReference type="Proteomes" id="UP000009168">
    <property type="component" value="Unassembled WGS sequence"/>
</dbReference>
<keyword evidence="1" id="KW-0472">Membrane</keyword>
<dbReference type="RefSeq" id="XP_012652577.1">
    <property type="nucleotide sequence ID" value="XM_012797123.1"/>
</dbReference>
<evidence type="ECO:0000313" key="2">
    <source>
        <dbReference type="EMBL" id="EWS74864.1"/>
    </source>
</evidence>
<dbReference type="AlphaFoldDB" id="W7XKF8"/>
<keyword evidence="1" id="KW-1133">Transmembrane helix</keyword>
<dbReference type="EMBL" id="GG662720">
    <property type="protein sequence ID" value="EWS74864.1"/>
    <property type="molecule type" value="Genomic_DNA"/>
</dbReference>
<dbReference type="InterPro" id="IPR032675">
    <property type="entry name" value="LRR_dom_sf"/>
</dbReference>
<accession>W7XKF8</accession>